<evidence type="ECO:0008006" key="4">
    <source>
        <dbReference type="Google" id="ProtNLM"/>
    </source>
</evidence>
<evidence type="ECO:0000313" key="2">
    <source>
        <dbReference type="EMBL" id="OGF87277.1"/>
    </source>
</evidence>
<accession>A0A1F5XHD6</accession>
<feature type="transmembrane region" description="Helical" evidence="1">
    <location>
        <begin position="88"/>
        <end position="107"/>
    </location>
</feature>
<reference evidence="2 3" key="1">
    <citation type="journal article" date="2016" name="Nat. Commun.">
        <title>Thousands of microbial genomes shed light on interconnected biogeochemical processes in an aquifer system.</title>
        <authorList>
            <person name="Anantharaman K."/>
            <person name="Brown C.T."/>
            <person name="Hug L.A."/>
            <person name="Sharon I."/>
            <person name="Castelle C.J."/>
            <person name="Probst A.J."/>
            <person name="Thomas B.C."/>
            <person name="Singh A."/>
            <person name="Wilkins M.J."/>
            <person name="Karaoz U."/>
            <person name="Brodie E.L."/>
            <person name="Williams K.H."/>
            <person name="Hubbard S.S."/>
            <person name="Banfield J.F."/>
        </authorList>
    </citation>
    <scope>NUCLEOTIDE SEQUENCE [LARGE SCALE GENOMIC DNA]</scope>
</reference>
<feature type="transmembrane region" description="Helical" evidence="1">
    <location>
        <begin position="282"/>
        <end position="302"/>
    </location>
</feature>
<comment type="caution">
    <text evidence="2">The sequence shown here is derived from an EMBL/GenBank/DDBJ whole genome shotgun (WGS) entry which is preliminary data.</text>
</comment>
<evidence type="ECO:0000256" key="1">
    <source>
        <dbReference type="SAM" id="Phobius"/>
    </source>
</evidence>
<dbReference type="Proteomes" id="UP000177346">
    <property type="component" value="Unassembled WGS sequence"/>
</dbReference>
<organism evidence="2 3">
    <name type="scientific">Candidatus Giovannonibacteria bacterium RIFCSPLOWO2_01_FULL_46_32</name>
    <dbReference type="NCBI Taxonomy" id="1798353"/>
    <lineage>
        <taxon>Bacteria</taxon>
        <taxon>Candidatus Giovannoniibacteriota</taxon>
    </lineage>
</organism>
<feature type="transmembrane region" description="Helical" evidence="1">
    <location>
        <begin position="169"/>
        <end position="189"/>
    </location>
</feature>
<keyword evidence="1" id="KW-0472">Membrane</keyword>
<feature type="transmembrane region" description="Helical" evidence="1">
    <location>
        <begin position="257"/>
        <end position="275"/>
    </location>
</feature>
<feature type="transmembrane region" description="Helical" evidence="1">
    <location>
        <begin position="63"/>
        <end position="81"/>
    </location>
</feature>
<feature type="transmembrane region" description="Helical" evidence="1">
    <location>
        <begin position="308"/>
        <end position="324"/>
    </location>
</feature>
<name>A0A1F5XHD6_9BACT</name>
<keyword evidence="1" id="KW-0812">Transmembrane</keyword>
<feature type="transmembrane region" description="Helical" evidence="1">
    <location>
        <begin position="113"/>
        <end position="131"/>
    </location>
</feature>
<keyword evidence="1" id="KW-1133">Transmembrane helix</keyword>
<feature type="transmembrane region" description="Helical" evidence="1">
    <location>
        <begin position="196"/>
        <end position="215"/>
    </location>
</feature>
<feature type="transmembrane region" description="Helical" evidence="1">
    <location>
        <begin position="329"/>
        <end position="348"/>
    </location>
</feature>
<evidence type="ECO:0000313" key="3">
    <source>
        <dbReference type="Proteomes" id="UP000177346"/>
    </source>
</evidence>
<dbReference type="AlphaFoldDB" id="A0A1F5XHD6"/>
<proteinExistence type="predicted"/>
<sequence length="495" mass="57011">MSIKAFFCFFLAAALFAAFLHFDYPLRPEGDQLYHFAHAEIYRDNGIFNSGFPWLPYSVIGKYGADIWYGFHILLIPFTLFSDPIFGLRLAGVFVTSLLLINFYFSSVRLGAAAKYIWPFLFLLSGFFALFHMTTARPHSLSLAFDVLAFSFAVTGSVWGVFWASFAVAFFHLSLFWSTLLILGIFAIAKLLSKKFFDFRIILYSIGGLILGWLARPNPLGAAKLAYIQIVELMLAKSRGIPLNFGLELYPLGWQTLYLFLPFTLLWLLAIYIFFKQPQKSLILWSSFSLSAIFFLMTVFIAQRSFDFWAAFGVIFIAFIYPRAKKFGIWALSAAVIIALFMAGQSLYQNDKFLKTADWSPERFRGAGEWLKNNSRAGDIVFNAGWDYFPELFFWDRKNYYVSGMDPIFQYAYDPKLYWEAYYLETGKTAEWTCPATSCDEKAIEDTYAVLKNNFKARYVVLPKSETQVFYNYLLASKNYSLKNEDKNTALFELR</sequence>
<protein>
    <recommendedName>
        <fullName evidence="4">Glycosyltransferase RgtA/B/C/D-like domain-containing protein</fullName>
    </recommendedName>
</protein>
<gene>
    <name evidence="2" type="ORF">A3B19_03570</name>
</gene>
<feature type="transmembrane region" description="Helical" evidence="1">
    <location>
        <begin position="143"/>
        <end position="163"/>
    </location>
</feature>
<dbReference type="EMBL" id="MFIF01000006">
    <property type="protein sequence ID" value="OGF87277.1"/>
    <property type="molecule type" value="Genomic_DNA"/>
</dbReference>